<organism evidence="1 2">
    <name type="scientific">Actinorhabdospora filicis</name>
    <dbReference type="NCBI Taxonomy" id="1785913"/>
    <lineage>
        <taxon>Bacteria</taxon>
        <taxon>Bacillati</taxon>
        <taxon>Actinomycetota</taxon>
        <taxon>Actinomycetes</taxon>
        <taxon>Micromonosporales</taxon>
        <taxon>Micromonosporaceae</taxon>
        <taxon>Actinorhabdospora</taxon>
    </lineage>
</organism>
<gene>
    <name evidence="1" type="ORF">Afil01_22910</name>
</gene>
<dbReference type="Gene3D" id="2.60.120.10">
    <property type="entry name" value="Jelly Rolls"/>
    <property type="match status" value="1"/>
</dbReference>
<dbReference type="InterPro" id="IPR014710">
    <property type="entry name" value="RmlC-like_jellyroll"/>
</dbReference>
<sequence>METTDEATTGRAVLDPAALERMLAGSWEVRSLRPERATIAAAPPSAGSPDTTVERAVDAAAIESAIAGLGDGLAEAWRERNYDEREFPALAEEALIRAAAHRAWDVKTLTAWLMSSNRVPRQVSAPQFGQPPITLYIGHKFYIEALVWRDGTTAIHQHSFNGAFTVLQGSSLHSQYGFDESDRVCEQLLFGRLTWRSSQILRPGDVHRILPGTAYIHSLFHLEHPSVTLVVRSYTAAGPQYEYFAPGIAADPFHDPQPLKVRLRALEALDAIDPEAFRRTAASLLAEADLWTVWRVLRATAERGAHHPGLLEPARRRHGGPRVDALLAAVTGRVRQLQIARLRQTIRNPEHRFFLALLLNVPDREEILTLIGREHPGIDPADRAVSWLSEIAATGALNLTITPVALATLRMALEKATFADVVATFEQVIPTGEVEERRSLLRQVWDEIHGLPLLSALTAEASARDGRR</sequence>
<protein>
    <submittedName>
        <fullName evidence="1">Uncharacterized protein</fullName>
    </submittedName>
</protein>
<dbReference type="Proteomes" id="UP001165079">
    <property type="component" value="Unassembled WGS sequence"/>
</dbReference>
<evidence type="ECO:0000313" key="2">
    <source>
        <dbReference type="Proteomes" id="UP001165079"/>
    </source>
</evidence>
<accession>A0A9W6SKR6</accession>
<reference evidence="1" key="1">
    <citation type="submission" date="2023-03" db="EMBL/GenBank/DDBJ databases">
        <title>Actinorhabdospora filicis NBRC 111898.</title>
        <authorList>
            <person name="Ichikawa N."/>
            <person name="Sato H."/>
            <person name="Tonouchi N."/>
        </authorList>
    </citation>
    <scope>NUCLEOTIDE SEQUENCE</scope>
    <source>
        <strain evidence="1">NBRC 111898</strain>
    </source>
</reference>
<name>A0A9W6SKR6_9ACTN</name>
<keyword evidence="2" id="KW-1185">Reference proteome</keyword>
<dbReference type="EMBL" id="BSTX01000001">
    <property type="protein sequence ID" value="GLZ77484.1"/>
    <property type="molecule type" value="Genomic_DNA"/>
</dbReference>
<proteinExistence type="predicted"/>
<dbReference type="AlphaFoldDB" id="A0A9W6SKR6"/>
<comment type="caution">
    <text evidence="1">The sequence shown here is derived from an EMBL/GenBank/DDBJ whole genome shotgun (WGS) entry which is preliminary data.</text>
</comment>
<dbReference type="RefSeq" id="WP_285662585.1">
    <property type="nucleotide sequence ID" value="NZ_BSTX01000001.1"/>
</dbReference>
<dbReference type="SUPFAM" id="SSF51182">
    <property type="entry name" value="RmlC-like cupins"/>
    <property type="match status" value="1"/>
</dbReference>
<dbReference type="InterPro" id="IPR011051">
    <property type="entry name" value="RmlC_Cupin_sf"/>
</dbReference>
<evidence type="ECO:0000313" key="1">
    <source>
        <dbReference type="EMBL" id="GLZ77484.1"/>
    </source>
</evidence>